<protein>
    <recommendedName>
        <fullName evidence="1">Parvulin-like PPIase</fullName>
    </recommendedName>
    <alternativeName>
        <fullName evidence="7">Peptidyl-prolyl cis-trans isomerase plp</fullName>
    </alternativeName>
    <alternativeName>
        <fullName evidence="8">Rotamase plp</fullName>
    </alternativeName>
</protein>
<evidence type="ECO:0000256" key="10">
    <source>
        <dbReference type="SAM" id="SignalP"/>
    </source>
</evidence>
<evidence type="ECO:0000256" key="2">
    <source>
        <dbReference type="ARBA" id="ARBA00022729"/>
    </source>
</evidence>
<dbReference type="Gene3D" id="1.10.4030.10">
    <property type="entry name" value="Porin chaperone SurA, peptide-binding domain"/>
    <property type="match status" value="1"/>
</dbReference>
<dbReference type="SUPFAM" id="SSF54534">
    <property type="entry name" value="FKBP-like"/>
    <property type="match status" value="1"/>
</dbReference>
<feature type="chain" id="PRO_5035197285" description="Parvulin-like PPIase" evidence="10">
    <location>
        <begin position="28"/>
        <end position="408"/>
    </location>
</feature>
<dbReference type="GO" id="GO:0003755">
    <property type="term" value="F:peptidyl-prolyl cis-trans isomerase activity"/>
    <property type="evidence" value="ECO:0007669"/>
    <property type="project" value="UniProtKB-KW"/>
</dbReference>
<dbReference type="InterPro" id="IPR027304">
    <property type="entry name" value="Trigger_fact/SurA_dom_sf"/>
</dbReference>
<gene>
    <name evidence="12" type="ORF">GCM10017056_46050</name>
</gene>
<dbReference type="RefSeq" id="WP_189682489.1">
    <property type="nucleotide sequence ID" value="NZ_BNCJ01000024.1"/>
</dbReference>
<dbReference type="Pfam" id="PF00639">
    <property type="entry name" value="Rotamase"/>
    <property type="match status" value="1"/>
</dbReference>
<dbReference type="InterPro" id="IPR015391">
    <property type="entry name" value="SurA_N"/>
</dbReference>
<evidence type="ECO:0000256" key="3">
    <source>
        <dbReference type="ARBA" id="ARBA00022764"/>
    </source>
</evidence>
<evidence type="ECO:0000313" key="12">
    <source>
        <dbReference type="EMBL" id="GHF69810.1"/>
    </source>
</evidence>
<comment type="caution">
    <text evidence="12">The sequence shown here is derived from an EMBL/GenBank/DDBJ whole genome shotgun (WGS) entry which is preliminary data.</text>
</comment>
<evidence type="ECO:0000256" key="6">
    <source>
        <dbReference type="ARBA" id="ARBA00023235"/>
    </source>
</evidence>
<dbReference type="PANTHER" id="PTHR47637">
    <property type="entry name" value="CHAPERONE SURA"/>
    <property type="match status" value="1"/>
</dbReference>
<dbReference type="AlphaFoldDB" id="A0A8J3MC00"/>
<evidence type="ECO:0000256" key="5">
    <source>
        <dbReference type="ARBA" id="ARBA00023186"/>
    </source>
</evidence>
<feature type="domain" description="PpiC" evidence="11">
    <location>
        <begin position="149"/>
        <end position="262"/>
    </location>
</feature>
<dbReference type="InterPro" id="IPR050280">
    <property type="entry name" value="OMP_Chaperone_SurA"/>
</dbReference>
<evidence type="ECO:0000256" key="4">
    <source>
        <dbReference type="ARBA" id="ARBA00023110"/>
    </source>
</evidence>
<dbReference type="PANTHER" id="PTHR47637:SF1">
    <property type="entry name" value="CHAPERONE SURA"/>
    <property type="match status" value="1"/>
</dbReference>
<evidence type="ECO:0000256" key="7">
    <source>
        <dbReference type="ARBA" id="ARBA00030642"/>
    </source>
</evidence>
<accession>A0A8J3MC00</accession>
<dbReference type="Proteomes" id="UP000626220">
    <property type="component" value="Unassembled WGS sequence"/>
</dbReference>
<dbReference type="EMBL" id="BNCJ01000024">
    <property type="protein sequence ID" value="GHF69810.1"/>
    <property type="molecule type" value="Genomic_DNA"/>
</dbReference>
<organism evidence="12 13">
    <name type="scientific">Seohaeicola zhoushanensis</name>
    <dbReference type="NCBI Taxonomy" id="1569283"/>
    <lineage>
        <taxon>Bacteria</taxon>
        <taxon>Pseudomonadati</taxon>
        <taxon>Pseudomonadota</taxon>
        <taxon>Alphaproteobacteria</taxon>
        <taxon>Rhodobacterales</taxon>
        <taxon>Roseobacteraceae</taxon>
        <taxon>Seohaeicola</taxon>
    </lineage>
</organism>
<name>A0A8J3MC00_9RHOB</name>
<evidence type="ECO:0000259" key="11">
    <source>
        <dbReference type="PROSITE" id="PS50198"/>
    </source>
</evidence>
<keyword evidence="5" id="KW-0143">Chaperone</keyword>
<keyword evidence="3" id="KW-0574">Periplasm</keyword>
<evidence type="ECO:0000256" key="1">
    <source>
        <dbReference type="ARBA" id="ARBA00018370"/>
    </source>
</evidence>
<dbReference type="SUPFAM" id="SSF109998">
    <property type="entry name" value="Triger factor/SurA peptide-binding domain-like"/>
    <property type="match status" value="1"/>
</dbReference>
<sequence length="408" mass="44321">MQLKVSILRRPLAALALAAGLCGPLAAQGLFSPAITVNDDVITNFELEQRIQFLTLLRAPGDPVEQARKGLIDERLRMQAVSKTDIAITPEQVDAGINEFAQRTQLSGAELLKALAEGGVEPQTMRDFVRVGLAWREYAGRNFLDSARPTRAEIDRAIARDSSTTGVSVLLSEIIIPVTPETLQDAEALALEISTIRSYDAFAAAARQYSAASTRDIGGRLNWLPLTNLPPALRPVILALKPGETSSPIPLPNAIAVFQMRGTQETAGKPASYSKIDYAMYYINGGRSPEALALAQSLRERVDRCDDLYGIAKGQPVTALDRVQEAPGQIPRDVALELAKLDDGEVSTNLTRNNGQTLVFLMMCGRTSQENAELSRDDVANALTQNRVSELADAYIAKLRNEARIVEQ</sequence>
<evidence type="ECO:0000313" key="13">
    <source>
        <dbReference type="Proteomes" id="UP000626220"/>
    </source>
</evidence>
<reference evidence="12" key="2">
    <citation type="submission" date="2020-09" db="EMBL/GenBank/DDBJ databases">
        <authorList>
            <person name="Sun Q."/>
            <person name="Kim S."/>
        </authorList>
    </citation>
    <scope>NUCLEOTIDE SEQUENCE</scope>
    <source>
        <strain evidence="12">KCTC 42650</strain>
    </source>
</reference>
<proteinExistence type="predicted"/>
<dbReference type="Pfam" id="PF09312">
    <property type="entry name" value="SurA_N"/>
    <property type="match status" value="1"/>
</dbReference>
<dbReference type="PROSITE" id="PS50198">
    <property type="entry name" value="PPIC_PPIASE_2"/>
    <property type="match status" value="1"/>
</dbReference>
<keyword evidence="13" id="KW-1185">Reference proteome</keyword>
<reference evidence="12" key="1">
    <citation type="journal article" date="2014" name="Int. J. Syst. Evol. Microbiol.">
        <title>Complete genome sequence of Corynebacterium casei LMG S-19264T (=DSM 44701T), isolated from a smear-ripened cheese.</title>
        <authorList>
            <consortium name="US DOE Joint Genome Institute (JGI-PGF)"/>
            <person name="Walter F."/>
            <person name="Albersmeier A."/>
            <person name="Kalinowski J."/>
            <person name="Ruckert C."/>
        </authorList>
    </citation>
    <scope>NUCLEOTIDE SEQUENCE</scope>
    <source>
        <strain evidence="12">KCTC 42650</strain>
    </source>
</reference>
<keyword evidence="2 10" id="KW-0732">Signal</keyword>
<dbReference type="Gene3D" id="3.10.50.40">
    <property type="match status" value="1"/>
</dbReference>
<dbReference type="InterPro" id="IPR046357">
    <property type="entry name" value="PPIase_dom_sf"/>
</dbReference>
<feature type="signal peptide" evidence="10">
    <location>
        <begin position="1"/>
        <end position="27"/>
    </location>
</feature>
<dbReference type="InterPro" id="IPR000297">
    <property type="entry name" value="PPIase_PpiC"/>
</dbReference>
<keyword evidence="4 9" id="KW-0697">Rotamase</keyword>
<evidence type="ECO:0000256" key="9">
    <source>
        <dbReference type="PROSITE-ProRule" id="PRU00278"/>
    </source>
</evidence>
<keyword evidence="6 9" id="KW-0413">Isomerase</keyword>
<evidence type="ECO:0000256" key="8">
    <source>
        <dbReference type="ARBA" id="ARBA00031484"/>
    </source>
</evidence>